<evidence type="ECO:0000256" key="1">
    <source>
        <dbReference type="SAM" id="Phobius"/>
    </source>
</evidence>
<keyword evidence="1" id="KW-0472">Membrane</keyword>
<evidence type="ECO:0000313" key="3">
    <source>
        <dbReference type="Proteomes" id="UP000321922"/>
    </source>
</evidence>
<keyword evidence="1" id="KW-0812">Transmembrane</keyword>
<protein>
    <submittedName>
        <fullName evidence="2">Uncharacterized protein</fullName>
    </submittedName>
</protein>
<proteinExistence type="predicted"/>
<name>A0A511QK29_9VIBR</name>
<evidence type="ECO:0000313" key="2">
    <source>
        <dbReference type="EMBL" id="GEM77547.1"/>
    </source>
</evidence>
<accession>A0A511QK29</accession>
<keyword evidence="3" id="KW-1185">Reference proteome</keyword>
<comment type="caution">
    <text evidence="2">The sequence shown here is derived from an EMBL/GenBank/DDBJ whole genome shotgun (WGS) entry which is preliminary data.</text>
</comment>
<dbReference type="EMBL" id="BJXJ01000063">
    <property type="protein sequence ID" value="GEM77547.1"/>
    <property type="molecule type" value="Genomic_DNA"/>
</dbReference>
<keyword evidence="1" id="KW-1133">Transmembrane helix</keyword>
<organism evidence="2 3">
    <name type="scientific">Vibrio sagamiensis NBRC 104589</name>
    <dbReference type="NCBI Taxonomy" id="1219064"/>
    <lineage>
        <taxon>Bacteria</taxon>
        <taxon>Pseudomonadati</taxon>
        <taxon>Pseudomonadota</taxon>
        <taxon>Gammaproteobacteria</taxon>
        <taxon>Vibrionales</taxon>
        <taxon>Vibrionaceae</taxon>
        <taxon>Vibrio</taxon>
    </lineage>
</organism>
<dbReference type="OrthoDB" id="5904132at2"/>
<feature type="transmembrane region" description="Helical" evidence="1">
    <location>
        <begin position="6"/>
        <end position="29"/>
    </location>
</feature>
<dbReference type="AlphaFoldDB" id="A0A511QK29"/>
<dbReference type="Proteomes" id="UP000321922">
    <property type="component" value="Unassembled WGS sequence"/>
</dbReference>
<sequence>MNSLTDIFLSIDFLKFSVPLFGAVIAWFLNESRKRIWEQYYRKEESYKELLRCLEGFHENADPTEARHLKTKFLSEVNKCWLYCPDDVIKKIYNFLELSKKNTFNTEEERETNRDAIEDAVGVIIASVRKDLLSRKLVKKTKLSDKDFNIYKAR</sequence>
<dbReference type="RefSeq" id="WP_145993919.1">
    <property type="nucleotide sequence ID" value="NZ_BAOJ01000185.1"/>
</dbReference>
<reference evidence="2 3" key="1">
    <citation type="submission" date="2019-07" db="EMBL/GenBank/DDBJ databases">
        <title>Whole genome shotgun sequence of Vibrio sagamiensis NBRC 104589.</title>
        <authorList>
            <person name="Hosoyama A."/>
            <person name="Uohara A."/>
            <person name="Ohji S."/>
            <person name="Ichikawa N."/>
        </authorList>
    </citation>
    <scope>NUCLEOTIDE SEQUENCE [LARGE SCALE GENOMIC DNA]</scope>
    <source>
        <strain evidence="2 3">NBRC 104589</strain>
    </source>
</reference>
<gene>
    <name evidence="2" type="ORF">VSA01S_36590</name>
</gene>